<dbReference type="EMBL" id="CAJFCW020000004">
    <property type="protein sequence ID" value="CAG9113781.1"/>
    <property type="molecule type" value="Genomic_DNA"/>
</dbReference>
<dbReference type="PROSITE" id="PS51843">
    <property type="entry name" value="NR_LBD"/>
    <property type="match status" value="1"/>
</dbReference>
<evidence type="ECO:0000259" key="9">
    <source>
        <dbReference type="PROSITE" id="PS51030"/>
    </source>
</evidence>
<dbReference type="PANTHER" id="PTHR46011:SF4">
    <property type="entry name" value="NUCLEAR HORMONE RECEPTOR FAMILY MEMBER NHR-43"/>
    <property type="match status" value="1"/>
</dbReference>
<dbReference type="InterPro" id="IPR035500">
    <property type="entry name" value="NHR-like_dom_sf"/>
</dbReference>
<dbReference type="InterPro" id="IPR000536">
    <property type="entry name" value="Nucl_hrmn_rcpt_lig-bd"/>
</dbReference>
<dbReference type="InterPro" id="IPR013088">
    <property type="entry name" value="Znf_NHR/GATA"/>
</dbReference>
<dbReference type="OrthoDB" id="10484976at2759"/>
<keyword evidence="6" id="KW-0804">Transcription</keyword>
<dbReference type="SUPFAM" id="SSF57716">
    <property type="entry name" value="Glucocorticoid receptor-like (DNA-binding domain)"/>
    <property type="match status" value="1"/>
</dbReference>
<keyword evidence="3" id="KW-0862">Zinc</keyword>
<dbReference type="PANTHER" id="PTHR46011">
    <property type="entry name" value="NUCLEAR HORMONE RECEPTOR FAMILY MEMBER NHR-86-RELATED"/>
    <property type="match status" value="1"/>
</dbReference>
<keyword evidence="8" id="KW-0539">Nucleus</keyword>
<dbReference type="GO" id="GO:0008270">
    <property type="term" value="F:zinc ion binding"/>
    <property type="evidence" value="ECO:0007669"/>
    <property type="project" value="UniProtKB-KW"/>
</dbReference>
<proteinExistence type="predicted"/>
<dbReference type="GO" id="GO:0006357">
    <property type="term" value="P:regulation of transcription by RNA polymerase II"/>
    <property type="evidence" value="ECO:0007669"/>
    <property type="project" value="TreeGrafter"/>
</dbReference>
<dbReference type="Gene3D" id="1.10.565.10">
    <property type="entry name" value="Retinoid X Receptor"/>
    <property type="match status" value="1"/>
</dbReference>
<dbReference type="Pfam" id="PF00105">
    <property type="entry name" value="zf-C4"/>
    <property type="match status" value="1"/>
</dbReference>
<organism evidence="11 12">
    <name type="scientific">Bursaphelenchus okinawaensis</name>
    <dbReference type="NCBI Taxonomy" id="465554"/>
    <lineage>
        <taxon>Eukaryota</taxon>
        <taxon>Metazoa</taxon>
        <taxon>Ecdysozoa</taxon>
        <taxon>Nematoda</taxon>
        <taxon>Chromadorea</taxon>
        <taxon>Rhabditida</taxon>
        <taxon>Tylenchina</taxon>
        <taxon>Tylenchomorpha</taxon>
        <taxon>Aphelenchoidea</taxon>
        <taxon>Aphelenchoididae</taxon>
        <taxon>Bursaphelenchus</taxon>
    </lineage>
</organism>
<evidence type="ECO:0008006" key="13">
    <source>
        <dbReference type="Google" id="ProtNLM"/>
    </source>
</evidence>
<protein>
    <recommendedName>
        <fullName evidence="13">NR LBD domain-containing protein</fullName>
    </recommendedName>
</protein>
<dbReference type="SMART" id="SM00430">
    <property type="entry name" value="HOLI"/>
    <property type="match status" value="1"/>
</dbReference>
<dbReference type="Proteomes" id="UP000783686">
    <property type="component" value="Unassembled WGS sequence"/>
</dbReference>
<dbReference type="Gene3D" id="3.30.50.10">
    <property type="entry name" value="Erythroid Transcription Factor GATA-1, subunit A"/>
    <property type="match status" value="1"/>
</dbReference>
<evidence type="ECO:0000313" key="12">
    <source>
        <dbReference type="Proteomes" id="UP000614601"/>
    </source>
</evidence>
<dbReference type="AlphaFoldDB" id="A0A811KV30"/>
<feature type="domain" description="Nuclear receptor" evidence="9">
    <location>
        <begin position="1"/>
        <end position="43"/>
    </location>
</feature>
<dbReference type="GO" id="GO:0005634">
    <property type="term" value="C:nucleus"/>
    <property type="evidence" value="ECO:0007669"/>
    <property type="project" value="TreeGrafter"/>
</dbReference>
<accession>A0A811KV30</accession>
<dbReference type="EMBL" id="CAJFDH010000004">
    <property type="protein sequence ID" value="CAD5220498.1"/>
    <property type="molecule type" value="Genomic_DNA"/>
</dbReference>
<keyword evidence="7" id="KW-0675">Receptor</keyword>
<feature type="domain" description="NR LBD" evidence="10">
    <location>
        <begin position="63"/>
        <end position="312"/>
    </location>
</feature>
<evidence type="ECO:0000256" key="5">
    <source>
        <dbReference type="ARBA" id="ARBA00023125"/>
    </source>
</evidence>
<keyword evidence="2" id="KW-0863">Zinc-finger</keyword>
<dbReference type="Proteomes" id="UP000614601">
    <property type="component" value="Unassembled WGS sequence"/>
</dbReference>
<evidence type="ECO:0000256" key="6">
    <source>
        <dbReference type="ARBA" id="ARBA00023163"/>
    </source>
</evidence>
<sequence length="338" mass="39857">MNRKYLCGKDNKCVIDYHYRPMCASCRYNKIEQAGMKVNNIRLNCDKIGPIQRVTATHIVQANPLQLLETLVKGYKQFLVNIEELYYIVSPGSCFKGIKFRPATLPEQLVNDRSQITYMLKMLNQSFTPFNEFSDKDKVKTLEMFQPQFTRLNMCYLTVKYYQDVPNRLVLFIGGYIDKSALEILYAEDDDVAQSVRCFTNLMAKYYKIVNKWRELRIDVTETAVMSAIIFWRDLNVLFATDKYQENVETVCGELYQYHKQQNRSLTRLGMLMTCLRDFEEIMHMMRASCVLGELMNNNYVPYMHQDIFKEMESNKRDVLQGDLTIAQLYKFSKLYIK</sequence>
<dbReference type="PROSITE" id="PS51030">
    <property type="entry name" value="NUCLEAR_REC_DBD_2"/>
    <property type="match status" value="1"/>
</dbReference>
<keyword evidence="12" id="KW-1185">Reference proteome</keyword>
<evidence type="ECO:0000256" key="4">
    <source>
        <dbReference type="ARBA" id="ARBA00023015"/>
    </source>
</evidence>
<dbReference type="GO" id="GO:0003700">
    <property type="term" value="F:DNA-binding transcription factor activity"/>
    <property type="evidence" value="ECO:0007669"/>
    <property type="project" value="InterPro"/>
</dbReference>
<evidence type="ECO:0000256" key="3">
    <source>
        <dbReference type="ARBA" id="ARBA00022833"/>
    </source>
</evidence>
<keyword evidence="4" id="KW-0805">Transcription regulation</keyword>
<evidence type="ECO:0000256" key="2">
    <source>
        <dbReference type="ARBA" id="ARBA00022771"/>
    </source>
</evidence>
<gene>
    <name evidence="11" type="ORF">BOKJ2_LOCUS8974</name>
</gene>
<evidence type="ECO:0000259" key="10">
    <source>
        <dbReference type="PROSITE" id="PS51843"/>
    </source>
</evidence>
<evidence type="ECO:0000256" key="1">
    <source>
        <dbReference type="ARBA" id="ARBA00022723"/>
    </source>
</evidence>
<dbReference type="SUPFAM" id="SSF48508">
    <property type="entry name" value="Nuclear receptor ligand-binding domain"/>
    <property type="match status" value="1"/>
</dbReference>
<evidence type="ECO:0000256" key="8">
    <source>
        <dbReference type="ARBA" id="ARBA00023242"/>
    </source>
</evidence>
<keyword evidence="5" id="KW-0238">DNA-binding</keyword>
<dbReference type="Pfam" id="PF00104">
    <property type="entry name" value="Hormone_recep"/>
    <property type="match status" value="1"/>
</dbReference>
<name>A0A811KV30_9BILA</name>
<evidence type="ECO:0000256" key="7">
    <source>
        <dbReference type="ARBA" id="ARBA00023170"/>
    </source>
</evidence>
<reference evidence="11" key="1">
    <citation type="submission" date="2020-09" db="EMBL/GenBank/DDBJ databases">
        <authorList>
            <person name="Kikuchi T."/>
        </authorList>
    </citation>
    <scope>NUCLEOTIDE SEQUENCE</scope>
    <source>
        <strain evidence="11">SH1</strain>
    </source>
</reference>
<keyword evidence="1" id="KW-0479">Metal-binding</keyword>
<evidence type="ECO:0000313" key="11">
    <source>
        <dbReference type="EMBL" id="CAD5220498.1"/>
    </source>
</evidence>
<dbReference type="InterPro" id="IPR001628">
    <property type="entry name" value="Znf_hrmn_rcpt"/>
</dbReference>
<dbReference type="GO" id="GO:0043565">
    <property type="term" value="F:sequence-specific DNA binding"/>
    <property type="evidence" value="ECO:0007669"/>
    <property type="project" value="InterPro"/>
</dbReference>
<comment type="caution">
    <text evidence="11">The sequence shown here is derived from an EMBL/GenBank/DDBJ whole genome shotgun (WGS) entry which is preliminary data.</text>
</comment>